<protein>
    <submittedName>
        <fullName evidence="2">Uncharacterized protein</fullName>
    </submittedName>
</protein>
<gene>
    <name evidence="2" type="ORF">MVEN_00087100</name>
</gene>
<feature type="compositionally biased region" description="Basic residues" evidence="1">
    <location>
        <begin position="100"/>
        <end position="119"/>
    </location>
</feature>
<evidence type="ECO:0000313" key="2">
    <source>
        <dbReference type="EMBL" id="KAF7372274.1"/>
    </source>
</evidence>
<dbReference type="Proteomes" id="UP000620124">
    <property type="component" value="Unassembled WGS sequence"/>
</dbReference>
<dbReference type="AlphaFoldDB" id="A0A8H6Z7Z3"/>
<feature type="region of interest" description="Disordered" evidence="1">
    <location>
        <begin position="85"/>
        <end position="132"/>
    </location>
</feature>
<reference evidence="2" key="1">
    <citation type="submission" date="2020-05" db="EMBL/GenBank/DDBJ databases">
        <title>Mycena genomes resolve the evolution of fungal bioluminescence.</title>
        <authorList>
            <person name="Tsai I.J."/>
        </authorList>
    </citation>
    <scope>NUCLEOTIDE SEQUENCE</scope>
    <source>
        <strain evidence="2">CCC161011</strain>
    </source>
</reference>
<name>A0A8H6Z7Z3_9AGAR</name>
<comment type="caution">
    <text evidence="2">The sequence shown here is derived from an EMBL/GenBank/DDBJ whole genome shotgun (WGS) entry which is preliminary data.</text>
</comment>
<evidence type="ECO:0000256" key="1">
    <source>
        <dbReference type="SAM" id="MobiDB-lite"/>
    </source>
</evidence>
<accession>A0A8H6Z7Z3</accession>
<proteinExistence type="predicted"/>
<organism evidence="2 3">
    <name type="scientific">Mycena venus</name>
    <dbReference type="NCBI Taxonomy" id="2733690"/>
    <lineage>
        <taxon>Eukaryota</taxon>
        <taxon>Fungi</taxon>
        <taxon>Dikarya</taxon>
        <taxon>Basidiomycota</taxon>
        <taxon>Agaricomycotina</taxon>
        <taxon>Agaricomycetes</taxon>
        <taxon>Agaricomycetidae</taxon>
        <taxon>Agaricales</taxon>
        <taxon>Marasmiineae</taxon>
        <taxon>Mycenaceae</taxon>
        <taxon>Mycena</taxon>
    </lineage>
</organism>
<keyword evidence="3" id="KW-1185">Reference proteome</keyword>
<dbReference type="EMBL" id="JACAZI010000001">
    <property type="protein sequence ID" value="KAF7372274.1"/>
    <property type="molecule type" value="Genomic_DNA"/>
</dbReference>
<evidence type="ECO:0000313" key="3">
    <source>
        <dbReference type="Proteomes" id="UP000620124"/>
    </source>
</evidence>
<sequence length="132" mass="14602">MDLSWAPKQPDEDMCWALIATQDWPGTSSELFSAVGTVELPDSNIECCLSHHGLPFLDVDKSRNVNKHSCIEQETKMVQPFEVLESGPHARENTCGLRRGPARRAKHAQSSTKAKRAPRHTGLCSGDKDESC</sequence>